<keyword evidence="9" id="KW-1185">Reference proteome</keyword>
<evidence type="ECO:0000256" key="7">
    <source>
        <dbReference type="HAMAP-Rule" id="MF_00756"/>
    </source>
</evidence>
<keyword evidence="2 7" id="KW-0963">Cytoplasm</keyword>
<reference evidence="9" key="1">
    <citation type="journal article" date="2022" name="Microbiol. Resour. Announc.">
        <title>Draft Genome Sequence of a Methanogenic Archaeon from West Spitsbergen Permafrost.</title>
        <authorList>
            <person name="Trubitsyn V."/>
            <person name="Rivkina E."/>
            <person name="Shcherbakova V."/>
        </authorList>
    </citation>
    <scope>NUCLEOTIDE SEQUENCE [LARGE SCALE GENOMIC DNA]</scope>
    <source>
        <strain evidence="9">VT</strain>
    </source>
</reference>
<accession>A0A8T5UWT3</accession>
<evidence type="ECO:0000313" key="8">
    <source>
        <dbReference type="EMBL" id="MBZ2165620.1"/>
    </source>
</evidence>
<evidence type="ECO:0000256" key="1">
    <source>
        <dbReference type="ARBA" id="ARBA00007331"/>
    </source>
</evidence>
<keyword evidence="4 7" id="KW-0540">Nuclease</keyword>
<dbReference type="Proteomes" id="UP000825933">
    <property type="component" value="Unassembled WGS sequence"/>
</dbReference>
<evidence type="ECO:0000256" key="6">
    <source>
        <dbReference type="ARBA" id="ARBA00022801"/>
    </source>
</evidence>
<comment type="catalytic activity">
    <reaction evidence="7">
        <text>Endonucleolytic cleavage of RNA, removing 5'-extranucleotides from tRNA precursor.</text>
        <dbReference type="EC" id="3.1.26.5"/>
    </reaction>
</comment>
<dbReference type="GO" id="GO:0001682">
    <property type="term" value="P:tRNA 5'-leader removal"/>
    <property type="evidence" value="ECO:0007669"/>
    <property type="project" value="UniProtKB-UniRule"/>
</dbReference>
<evidence type="ECO:0000256" key="5">
    <source>
        <dbReference type="ARBA" id="ARBA00022759"/>
    </source>
</evidence>
<dbReference type="GO" id="GO:0030677">
    <property type="term" value="C:ribonuclease P complex"/>
    <property type="evidence" value="ECO:0007669"/>
    <property type="project" value="UniProtKB-UniRule"/>
</dbReference>
<dbReference type="InterPro" id="IPR023539">
    <property type="entry name" value="RNase_P_comp-3_arc"/>
</dbReference>
<evidence type="ECO:0000256" key="4">
    <source>
        <dbReference type="ARBA" id="ARBA00022722"/>
    </source>
</evidence>
<comment type="function">
    <text evidence="7">Part of ribonuclease P, a protein complex that generates mature tRNA molecules by cleaving their 5'-ends.</text>
</comment>
<dbReference type="PANTHER" id="PTHR13031">
    <property type="entry name" value="RIBONUCLEASE P SUBUNIT P30"/>
    <property type="match status" value="1"/>
</dbReference>
<gene>
    <name evidence="7" type="primary">rnp3</name>
    <name evidence="8" type="ORF">K8N75_06160</name>
</gene>
<dbReference type="PANTHER" id="PTHR13031:SF0">
    <property type="entry name" value="RIBONUCLEASE P PROTEIN SUBUNIT P30"/>
    <property type="match status" value="1"/>
</dbReference>
<dbReference type="GO" id="GO:0003723">
    <property type="term" value="F:RNA binding"/>
    <property type="evidence" value="ECO:0007669"/>
    <property type="project" value="TreeGrafter"/>
</dbReference>
<dbReference type="HAMAP" id="MF_00756">
    <property type="entry name" value="RNase_P_3"/>
    <property type="match status" value="1"/>
</dbReference>
<evidence type="ECO:0000313" key="9">
    <source>
        <dbReference type="Proteomes" id="UP000825933"/>
    </source>
</evidence>
<dbReference type="InterPro" id="IPR002738">
    <property type="entry name" value="RNase_P_p30"/>
</dbReference>
<keyword evidence="6 7" id="KW-0378">Hydrolase</keyword>
<sequence length="228" mass="26406">MFFDLHVHGNENIIKEAERLGFTGIGVTSYFEDYNSKFLKEFEDLELNSNILLKKSVEIACKNPEDLKKKVKKSRKKADILIVKGGDLKVNRAACEDKRIDILSQPYRSRRDMGINHVLARKAAENSVAIEINLKTFLKTNLRYRYRVISQFRHIVDLQRKFKFPLIITSSASSKYDLKTPIDIFALAKCFGMTFEESFKAISITPRDIIETNNLRDYFIVEGVRTLE</sequence>
<dbReference type="SUPFAM" id="SSF89550">
    <property type="entry name" value="PHP domain-like"/>
    <property type="match status" value="1"/>
</dbReference>
<dbReference type="GO" id="GO:0005737">
    <property type="term" value="C:cytoplasm"/>
    <property type="evidence" value="ECO:0007669"/>
    <property type="project" value="UniProtKB-SubCell"/>
</dbReference>
<dbReference type="EC" id="3.1.26.5" evidence="7"/>
<keyword evidence="3 7" id="KW-0819">tRNA processing</keyword>
<comment type="subcellular location">
    <subcellularLocation>
        <location evidence="7">Cytoplasm</location>
    </subcellularLocation>
</comment>
<comment type="similarity">
    <text evidence="1 7">Belongs to the eukaryotic/archaeal RNase P protein component 3 family.</text>
</comment>
<proteinExistence type="inferred from homology"/>
<evidence type="ECO:0000256" key="3">
    <source>
        <dbReference type="ARBA" id="ARBA00022694"/>
    </source>
</evidence>
<dbReference type="EMBL" id="JAIOUQ010000007">
    <property type="protein sequence ID" value="MBZ2165620.1"/>
    <property type="molecule type" value="Genomic_DNA"/>
</dbReference>
<evidence type="ECO:0000256" key="2">
    <source>
        <dbReference type="ARBA" id="ARBA00022490"/>
    </source>
</evidence>
<dbReference type="AlphaFoldDB" id="A0A8T5UWT3"/>
<dbReference type="Gene3D" id="3.20.20.140">
    <property type="entry name" value="Metal-dependent hydrolases"/>
    <property type="match status" value="1"/>
</dbReference>
<protein>
    <recommendedName>
        <fullName evidence="7">Ribonuclease P protein component 3</fullName>
        <shortName evidence="7">RNase P component 3</shortName>
        <ecNumber evidence="7">3.1.26.5</ecNumber>
    </recommendedName>
    <alternativeName>
        <fullName evidence="7">Rpp30</fullName>
    </alternativeName>
</protein>
<dbReference type="Pfam" id="PF01876">
    <property type="entry name" value="RNase_P_p30"/>
    <property type="match status" value="1"/>
</dbReference>
<dbReference type="InterPro" id="IPR016195">
    <property type="entry name" value="Pol/histidinol_Pase-like"/>
</dbReference>
<dbReference type="GO" id="GO:0004526">
    <property type="term" value="F:ribonuclease P activity"/>
    <property type="evidence" value="ECO:0007669"/>
    <property type="project" value="UniProtKB-UniRule"/>
</dbReference>
<keyword evidence="5 7" id="KW-0255">Endonuclease</keyword>
<dbReference type="NCBIfam" id="NF046111">
    <property type="entry name" value="RNaseP3Mthb"/>
    <property type="match status" value="1"/>
</dbReference>
<name>A0A8T5UWT3_9EURY</name>
<comment type="subunit">
    <text evidence="7">Consists of a catalytic RNA component and at least 4-5 protein subunits.</text>
</comment>
<organism evidence="8 9">
    <name type="scientific">Methanobacterium spitsbergense</name>
    <dbReference type="NCBI Taxonomy" id="2874285"/>
    <lineage>
        <taxon>Archaea</taxon>
        <taxon>Methanobacteriati</taxon>
        <taxon>Methanobacteriota</taxon>
        <taxon>Methanomada group</taxon>
        <taxon>Methanobacteria</taxon>
        <taxon>Methanobacteriales</taxon>
        <taxon>Methanobacteriaceae</taxon>
        <taxon>Methanobacterium</taxon>
    </lineage>
</organism>
<comment type="caution">
    <text evidence="8">The sequence shown here is derived from an EMBL/GenBank/DDBJ whole genome shotgun (WGS) entry which is preliminary data.</text>
</comment>